<dbReference type="EMBL" id="JACYTO010000002">
    <property type="protein sequence ID" value="MBD8503819.1"/>
    <property type="molecule type" value="Genomic_DNA"/>
</dbReference>
<dbReference type="InterPro" id="IPR025711">
    <property type="entry name" value="PepSY"/>
</dbReference>
<keyword evidence="1" id="KW-0732">Signal</keyword>
<keyword evidence="4" id="KW-1185">Reference proteome</keyword>
<feature type="domain" description="PepSY" evidence="2">
    <location>
        <begin position="4"/>
        <end position="84"/>
    </location>
</feature>
<dbReference type="Proteomes" id="UP000603602">
    <property type="component" value="Unassembled WGS sequence"/>
</dbReference>
<feature type="signal peptide" evidence="1">
    <location>
        <begin position="1"/>
        <end position="19"/>
    </location>
</feature>
<protein>
    <submittedName>
        <fullName evidence="3">PepSY domain-containing protein</fullName>
    </submittedName>
</protein>
<reference evidence="4" key="1">
    <citation type="submission" date="2023-07" db="EMBL/GenBank/DDBJ databases">
        <title>Thauera sp. CAU 1555 isolated from sand of Yaerae Beach.</title>
        <authorList>
            <person name="Kim W."/>
        </authorList>
    </citation>
    <scope>NUCLEOTIDE SEQUENCE [LARGE SCALE GENOMIC DNA]</scope>
    <source>
        <strain evidence="4">CAU 1555</strain>
    </source>
</reference>
<evidence type="ECO:0000259" key="2">
    <source>
        <dbReference type="Pfam" id="PF13670"/>
    </source>
</evidence>
<organism evidence="3 4">
    <name type="scientific">Thauera sedimentorum</name>
    <dbReference type="NCBI Taxonomy" id="2767595"/>
    <lineage>
        <taxon>Bacteria</taxon>
        <taxon>Pseudomonadati</taxon>
        <taxon>Pseudomonadota</taxon>
        <taxon>Betaproteobacteria</taxon>
        <taxon>Rhodocyclales</taxon>
        <taxon>Zoogloeaceae</taxon>
        <taxon>Thauera</taxon>
    </lineage>
</organism>
<evidence type="ECO:0000313" key="3">
    <source>
        <dbReference type="EMBL" id="MBD8503819.1"/>
    </source>
</evidence>
<gene>
    <name evidence="3" type="ORF">IFO67_13065</name>
</gene>
<proteinExistence type="predicted"/>
<accession>A0ABR9BBV3</accession>
<name>A0ABR9BBV3_9RHOO</name>
<feature type="chain" id="PRO_5046029777" evidence="1">
    <location>
        <begin position="20"/>
        <end position="85"/>
    </location>
</feature>
<dbReference type="RefSeq" id="WP_187718621.1">
    <property type="nucleotide sequence ID" value="NZ_JACTAH010000002.1"/>
</dbReference>
<evidence type="ECO:0000313" key="4">
    <source>
        <dbReference type="Proteomes" id="UP000603602"/>
    </source>
</evidence>
<comment type="caution">
    <text evidence="3">The sequence shown here is derived from an EMBL/GenBank/DDBJ whole genome shotgun (WGS) entry which is preliminary data.</text>
</comment>
<dbReference type="Pfam" id="PF13670">
    <property type="entry name" value="PepSY_2"/>
    <property type="match status" value="1"/>
</dbReference>
<sequence>MNRILAALSIAILSTSAFAGPSCNAPKEKWMDQDKFKAGLETQGYKIKNFKVTKGNCYEIYGFDKDGKKVEIYFDPETGAELERK</sequence>
<evidence type="ECO:0000256" key="1">
    <source>
        <dbReference type="SAM" id="SignalP"/>
    </source>
</evidence>